<accession>A0A7J0H3E2</accession>
<dbReference type="OrthoDB" id="1752139at2759"/>
<evidence type="ECO:0000313" key="2">
    <source>
        <dbReference type="EMBL" id="GFZ17569.1"/>
    </source>
</evidence>
<evidence type="ECO:0000313" key="3">
    <source>
        <dbReference type="Proteomes" id="UP000585474"/>
    </source>
</evidence>
<proteinExistence type="predicted"/>
<name>A0A7J0H3E2_9ERIC</name>
<comment type="caution">
    <text evidence="2">The sequence shown here is derived from an EMBL/GenBank/DDBJ whole genome shotgun (WGS) entry which is preliminary data.</text>
</comment>
<protein>
    <submittedName>
        <fullName evidence="2">Uncharacterized protein</fullName>
    </submittedName>
</protein>
<evidence type="ECO:0000256" key="1">
    <source>
        <dbReference type="SAM" id="MobiDB-lite"/>
    </source>
</evidence>
<dbReference type="EMBL" id="BJWL01000026">
    <property type="protein sequence ID" value="GFZ17569.1"/>
    <property type="molecule type" value="Genomic_DNA"/>
</dbReference>
<feature type="region of interest" description="Disordered" evidence="1">
    <location>
        <begin position="192"/>
        <end position="227"/>
    </location>
</feature>
<dbReference type="Proteomes" id="UP000585474">
    <property type="component" value="Unassembled WGS sequence"/>
</dbReference>
<organism evidence="2 3">
    <name type="scientific">Actinidia rufa</name>
    <dbReference type="NCBI Taxonomy" id="165716"/>
    <lineage>
        <taxon>Eukaryota</taxon>
        <taxon>Viridiplantae</taxon>
        <taxon>Streptophyta</taxon>
        <taxon>Embryophyta</taxon>
        <taxon>Tracheophyta</taxon>
        <taxon>Spermatophyta</taxon>
        <taxon>Magnoliopsida</taxon>
        <taxon>eudicotyledons</taxon>
        <taxon>Gunneridae</taxon>
        <taxon>Pentapetalae</taxon>
        <taxon>asterids</taxon>
        <taxon>Ericales</taxon>
        <taxon>Actinidiaceae</taxon>
        <taxon>Actinidia</taxon>
    </lineage>
</organism>
<keyword evidence="3" id="KW-1185">Reference proteome</keyword>
<sequence length="227" mass="26051">MRVASVSHVSISPFVHTDRKTPRSYLPVLASPVSMSSPYILHLANGREGEKTRRRGRSPCRDDQAPRHRERSTIQKIRAWTPELMPSTLGSSRFKLPIQFGVYDRKTDPMDHLDLYKNMMTLQGYSNEVMCKAFSATLKGLGQAEECLPPIHSPPEGWRELERLHQAVLEVEDASDKVVVMAMMEGLRAEELAEAKHRRRGRDDHKRNELDSRRADYKDEVKSKRSD</sequence>
<reference evidence="2 3" key="1">
    <citation type="submission" date="2019-07" db="EMBL/GenBank/DDBJ databases">
        <title>De Novo Assembly of kiwifruit Actinidia rufa.</title>
        <authorList>
            <person name="Sugita-Konishi S."/>
            <person name="Sato K."/>
            <person name="Mori E."/>
            <person name="Abe Y."/>
            <person name="Kisaki G."/>
            <person name="Hamano K."/>
            <person name="Suezawa K."/>
            <person name="Otani M."/>
            <person name="Fukuda T."/>
            <person name="Manabe T."/>
            <person name="Gomi K."/>
            <person name="Tabuchi M."/>
            <person name="Akimitsu K."/>
            <person name="Kataoka I."/>
        </authorList>
    </citation>
    <scope>NUCLEOTIDE SEQUENCE [LARGE SCALE GENOMIC DNA]</scope>
    <source>
        <strain evidence="3">cv. Fuchu</strain>
    </source>
</reference>
<gene>
    <name evidence="2" type="ORF">Acr_26g0008390</name>
</gene>
<feature type="region of interest" description="Disordered" evidence="1">
    <location>
        <begin position="44"/>
        <end position="71"/>
    </location>
</feature>
<feature type="compositionally biased region" description="Basic and acidic residues" evidence="1">
    <location>
        <begin position="59"/>
        <end position="71"/>
    </location>
</feature>
<dbReference type="AlphaFoldDB" id="A0A7J0H3E2"/>